<protein>
    <submittedName>
        <fullName evidence="9">ZIP family metal transporter</fullName>
    </submittedName>
</protein>
<evidence type="ECO:0000256" key="7">
    <source>
        <dbReference type="ARBA" id="ARBA00023136"/>
    </source>
</evidence>
<keyword evidence="4 8" id="KW-0812">Transmembrane</keyword>
<feature type="transmembrane region" description="Helical" evidence="8">
    <location>
        <begin position="69"/>
        <end position="90"/>
    </location>
</feature>
<dbReference type="RefSeq" id="WP_171101106.1">
    <property type="nucleotide sequence ID" value="NZ_CP053084.1"/>
</dbReference>
<evidence type="ECO:0000256" key="6">
    <source>
        <dbReference type="ARBA" id="ARBA00022989"/>
    </source>
</evidence>
<evidence type="ECO:0000256" key="1">
    <source>
        <dbReference type="ARBA" id="ARBA00004651"/>
    </source>
</evidence>
<dbReference type="EMBL" id="CP053084">
    <property type="protein sequence ID" value="QJR30873.1"/>
    <property type="molecule type" value="Genomic_DNA"/>
</dbReference>
<evidence type="ECO:0000313" key="9">
    <source>
        <dbReference type="EMBL" id="QJR30873.1"/>
    </source>
</evidence>
<evidence type="ECO:0000256" key="5">
    <source>
        <dbReference type="ARBA" id="ARBA00022833"/>
    </source>
</evidence>
<evidence type="ECO:0000256" key="3">
    <source>
        <dbReference type="ARBA" id="ARBA00022475"/>
    </source>
</evidence>
<reference evidence="9 10" key="1">
    <citation type="submission" date="2020-05" db="EMBL/GenBank/DDBJ databases">
        <title>Compete genome of Limnobacter sp. SAORIC-580.</title>
        <authorList>
            <person name="Song J."/>
            <person name="Cho J.-C."/>
        </authorList>
    </citation>
    <scope>NUCLEOTIDE SEQUENCE [LARGE SCALE GENOMIC DNA]</scope>
    <source>
        <strain evidence="9 10">SAORIC-580</strain>
    </source>
</reference>
<dbReference type="InterPro" id="IPR003689">
    <property type="entry name" value="ZIP"/>
</dbReference>
<feature type="transmembrane region" description="Helical" evidence="8">
    <location>
        <begin position="166"/>
        <end position="182"/>
    </location>
</feature>
<feature type="transmembrane region" description="Helical" evidence="8">
    <location>
        <begin position="97"/>
        <end position="120"/>
    </location>
</feature>
<evidence type="ECO:0000256" key="8">
    <source>
        <dbReference type="SAM" id="Phobius"/>
    </source>
</evidence>
<dbReference type="PANTHER" id="PTHR11040">
    <property type="entry name" value="ZINC/IRON TRANSPORTER"/>
    <property type="match status" value="1"/>
</dbReference>
<feature type="transmembrane region" description="Helical" evidence="8">
    <location>
        <begin position="261"/>
        <end position="278"/>
    </location>
</feature>
<feature type="transmembrane region" description="Helical" evidence="8">
    <location>
        <begin position="32"/>
        <end position="57"/>
    </location>
</feature>
<name>A0ABX6N9M7_9BURK</name>
<sequence length="310" mass="31232">MSFHQMTKIVGLNIADHAGLDAVRAFRAARGVVGILIVALGLYLIVTQGAPAVWAAVQYIAASPSKLQAVEFSAIAGAATGLGGMALLVMKKIDDKGLGLFIAIAGGMMAAAAVMSLFIPAIQTEGALMVVLVATAAGYGVMTVLDQTLPHEHPVAGPEMAGNQRLRMALLMTIAIALHNVPEGFAVGASAGNLNGASGTAFSIGLQNIPEGLIVATALWSIGVHKALAALAALATGLVEPLGAGLGVITADSWAMGTPASMAFAAGAMAFVVCNEMIPESIKMTGKLKTIYTAGVSTVLTAIALGWMGA</sequence>
<evidence type="ECO:0000256" key="2">
    <source>
        <dbReference type="ARBA" id="ARBA00006939"/>
    </source>
</evidence>
<dbReference type="PANTHER" id="PTHR11040:SF211">
    <property type="entry name" value="ZINC TRANSPORTER ZIP11"/>
    <property type="match status" value="1"/>
</dbReference>
<feature type="transmembrane region" description="Helical" evidence="8">
    <location>
        <begin position="290"/>
        <end position="309"/>
    </location>
</feature>
<dbReference type="Pfam" id="PF02535">
    <property type="entry name" value="Zip"/>
    <property type="match status" value="1"/>
</dbReference>
<comment type="subcellular location">
    <subcellularLocation>
        <location evidence="1">Cell membrane</location>
        <topology evidence="1">Multi-pass membrane protein</topology>
    </subcellularLocation>
</comment>
<keyword evidence="6 8" id="KW-1133">Transmembrane helix</keyword>
<accession>A0ABX6N9M7</accession>
<evidence type="ECO:0000313" key="10">
    <source>
        <dbReference type="Proteomes" id="UP000501130"/>
    </source>
</evidence>
<comment type="similarity">
    <text evidence="2">Belongs to the ZIP transporter (TC 2.A.5) family.</text>
</comment>
<keyword evidence="7 8" id="KW-0472">Membrane</keyword>
<dbReference type="Proteomes" id="UP000501130">
    <property type="component" value="Chromosome"/>
</dbReference>
<feature type="transmembrane region" description="Helical" evidence="8">
    <location>
        <begin position="202"/>
        <end position="220"/>
    </location>
</feature>
<gene>
    <name evidence="9" type="ORF">HKT17_14760</name>
</gene>
<keyword evidence="5" id="KW-0862">Zinc</keyword>
<feature type="transmembrane region" description="Helical" evidence="8">
    <location>
        <begin position="126"/>
        <end position="145"/>
    </location>
</feature>
<keyword evidence="3" id="KW-1003">Cell membrane</keyword>
<keyword evidence="10" id="KW-1185">Reference proteome</keyword>
<proteinExistence type="inferred from homology"/>
<evidence type="ECO:0000256" key="4">
    <source>
        <dbReference type="ARBA" id="ARBA00022692"/>
    </source>
</evidence>
<feature type="transmembrane region" description="Helical" evidence="8">
    <location>
        <begin position="227"/>
        <end position="249"/>
    </location>
</feature>
<organism evidence="9 10">
    <name type="scientific">Limnobacter profundi</name>
    <dbReference type="NCBI Taxonomy" id="2732163"/>
    <lineage>
        <taxon>Bacteria</taxon>
        <taxon>Pseudomonadati</taxon>
        <taxon>Pseudomonadota</taxon>
        <taxon>Betaproteobacteria</taxon>
        <taxon>Burkholderiales</taxon>
        <taxon>Burkholderiaceae</taxon>
        <taxon>Limnobacter</taxon>
    </lineage>
</organism>